<dbReference type="EMBL" id="JAVREJ010000022">
    <property type="protein sequence ID" value="MDT0352883.1"/>
    <property type="molecule type" value="Genomic_DNA"/>
</dbReference>
<dbReference type="Gene3D" id="3.40.50.1820">
    <property type="entry name" value="alpha/beta hydrolase"/>
    <property type="match status" value="1"/>
</dbReference>
<comment type="caution">
    <text evidence="3">The sequence shown here is derived from an EMBL/GenBank/DDBJ whole genome shotgun (WGS) entry which is preliminary data.</text>
</comment>
<dbReference type="InterPro" id="IPR029058">
    <property type="entry name" value="AB_hydrolase_fold"/>
</dbReference>
<dbReference type="InterPro" id="IPR050266">
    <property type="entry name" value="AB_hydrolase_sf"/>
</dbReference>
<dbReference type="RefSeq" id="WP_311559382.1">
    <property type="nucleotide sequence ID" value="NZ_JAVREJ010000022.1"/>
</dbReference>
<dbReference type="PANTHER" id="PTHR43798:SF31">
    <property type="entry name" value="AB HYDROLASE SUPERFAMILY PROTEIN YCLE"/>
    <property type="match status" value="1"/>
</dbReference>
<evidence type="ECO:0000259" key="2">
    <source>
        <dbReference type="Pfam" id="PF00561"/>
    </source>
</evidence>
<dbReference type="SUPFAM" id="SSF53474">
    <property type="entry name" value="alpha/beta-Hydrolases"/>
    <property type="match status" value="1"/>
</dbReference>
<dbReference type="InterPro" id="IPR000073">
    <property type="entry name" value="AB_hydrolase_1"/>
</dbReference>
<organism evidence="3 4">
    <name type="scientific">Pseudonocardia charpentierae</name>
    <dbReference type="NCBI Taxonomy" id="3075545"/>
    <lineage>
        <taxon>Bacteria</taxon>
        <taxon>Bacillati</taxon>
        <taxon>Actinomycetota</taxon>
        <taxon>Actinomycetes</taxon>
        <taxon>Pseudonocardiales</taxon>
        <taxon>Pseudonocardiaceae</taxon>
        <taxon>Pseudonocardia</taxon>
    </lineage>
</organism>
<evidence type="ECO:0000313" key="4">
    <source>
        <dbReference type="Proteomes" id="UP001183202"/>
    </source>
</evidence>
<dbReference type="GO" id="GO:0016787">
    <property type="term" value="F:hydrolase activity"/>
    <property type="evidence" value="ECO:0007669"/>
    <property type="project" value="UniProtKB-KW"/>
</dbReference>
<evidence type="ECO:0000313" key="3">
    <source>
        <dbReference type="EMBL" id="MDT0352883.1"/>
    </source>
</evidence>
<protein>
    <submittedName>
        <fullName evidence="3">Alpha/beta hydrolase</fullName>
    </submittedName>
</protein>
<accession>A0ABU2NIN2</accession>
<reference evidence="4" key="1">
    <citation type="submission" date="2023-07" db="EMBL/GenBank/DDBJ databases">
        <title>30 novel species of actinomycetes from the DSMZ collection.</title>
        <authorList>
            <person name="Nouioui I."/>
        </authorList>
    </citation>
    <scope>NUCLEOTIDE SEQUENCE [LARGE SCALE GENOMIC DNA]</scope>
    <source>
        <strain evidence="4">DSM 45834</strain>
    </source>
</reference>
<sequence length="333" mass="35184">MSIPIVSAPVEKKAPAQPLVDSQESRSDMGTPVTVAQRQVRLHGQHVAYLEAGVGRGPVVVFLHGLASSSTTWADVVSLLGRRAHVVAPDLLGHGESAKPRAGDYSLGAHAAGLRDLLAILELERATVVGHSFGGGVAMQFAYQYPELTERVVLVASGGLGHGVNLALRAATLPGASTALQVLTTATPRWLSAATTRVARAVPAFAGADLEGLLSAFASFADGGARDAFVQSTRGALNLSGQRLTGTQRLHLLAETPVLLVAGSRDPVIPVDHTVNAHETLPGSRLELFDGAGHFPHIDDPRRFVHLLHDFVTSTEPAHADRHSLRRHLQKTR</sequence>
<evidence type="ECO:0000256" key="1">
    <source>
        <dbReference type="ARBA" id="ARBA00022801"/>
    </source>
</evidence>
<keyword evidence="1 3" id="KW-0378">Hydrolase</keyword>
<feature type="domain" description="AB hydrolase-1" evidence="2">
    <location>
        <begin position="58"/>
        <end position="301"/>
    </location>
</feature>
<gene>
    <name evidence="3" type="ORF">RM445_25510</name>
</gene>
<dbReference type="PANTHER" id="PTHR43798">
    <property type="entry name" value="MONOACYLGLYCEROL LIPASE"/>
    <property type="match status" value="1"/>
</dbReference>
<name>A0ABU2NIN2_9PSEU</name>
<dbReference type="Pfam" id="PF00561">
    <property type="entry name" value="Abhydrolase_1"/>
    <property type="match status" value="1"/>
</dbReference>
<dbReference type="Proteomes" id="UP001183202">
    <property type="component" value="Unassembled WGS sequence"/>
</dbReference>
<proteinExistence type="predicted"/>
<keyword evidence="4" id="KW-1185">Reference proteome</keyword>
<dbReference type="PRINTS" id="PR00111">
    <property type="entry name" value="ABHYDROLASE"/>
</dbReference>